<dbReference type="RefSeq" id="XP_007419703.1">
    <property type="nucleotide sequence ID" value="XM_007419641.1"/>
</dbReference>
<dbReference type="KEGG" id="mlr:MELLADRAFT_114649"/>
<protein>
    <submittedName>
        <fullName evidence="1">Uncharacterized protein</fullName>
    </submittedName>
</protein>
<dbReference type="VEuPathDB" id="FungiDB:MELLADRAFT_114649"/>
<keyword evidence="2" id="KW-1185">Reference proteome</keyword>
<accession>F4SE99</accession>
<proteinExistence type="predicted"/>
<organism evidence="2">
    <name type="scientific">Melampsora larici-populina (strain 98AG31 / pathotype 3-4-7)</name>
    <name type="common">Poplar leaf rust fungus</name>
    <dbReference type="NCBI Taxonomy" id="747676"/>
    <lineage>
        <taxon>Eukaryota</taxon>
        <taxon>Fungi</taxon>
        <taxon>Dikarya</taxon>
        <taxon>Basidiomycota</taxon>
        <taxon>Pucciniomycotina</taxon>
        <taxon>Pucciniomycetes</taxon>
        <taxon>Pucciniales</taxon>
        <taxon>Melampsoraceae</taxon>
        <taxon>Melampsora</taxon>
    </lineage>
</organism>
<dbReference type="HOGENOM" id="CLU_094292_0_0_1"/>
<dbReference type="AlphaFoldDB" id="F4SE99"/>
<dbReference type="InParanoid" id="F4SE99"/>
<dbReference type="GeneID" id="18925419"/>
<evidence type="ECO:0000313" key="1">
    <source>
        <dbReference type="EMBL" id="EGF97028.1"/>
    </source>
</evidence>
<name>F4SE99_MELLP</name>
<reference evidence="2" key="1">
    <citation type="journal article" date="2011" name="Proc. Natl. Acad. Sci. U.S.A.">
        <title>Obligate biotrophy features unraveled by the genomic analysis of rust fungi.</title>
        <authorList>
            <person name="Duplessis S."/>
            <person name="Cuomo C.A."/>
            <person name="Lin Y.-C."/>
            <person name="Aerts A."/>
            <person name="Tisserant E."/>
            <person name="Veneault-Fourrey C."/>
            <person name="Joly D.L."/>
            <person name="Hacquard S."/>
            <person name="Amselem J."/>
            <person name="Cantarel B.L."/>
            <person name="Chiu R."/>
            <person name="Coutinho P.M."/>
            <person name="Feau N."/>
            <person name="Field M."/>
            <person name="Frey P."/>
            <person name="Gelhaye E."/>
            <person name="Goldberg J."/>
            <person name="Grabherr M.G."/>
            <person name="Kodira C.D."/>
            <person name="Kohler A."/>
            <person name="Kuees U."/>
            <person name="Lindquist E.A."/>
            <person name="Lucas S.M."/>
            <person name="Mago R."/>
            <person name="Mauceli E."/>
            <person name="Morin E."/>
            <person name="Murat C."/>
            <person name="Pangilinan J.L."/>
            <person name="Park R."/>
            <person name="Pearson M."/>
            <person name="Quesneville H."/>
            <person name="Rouhier N."/>
            <person name="Sakthikumar S."/>
            <person name="Salamov A.A."/>
            <person name="Schmutz J."/>
            <person name="Selles B."/>
            <person name="Shapiro H."/>
            <person name="Tanguay P."/>
            <person name="Tuskan G.A."/>
            <person name="Henrissat B."/>
            <person name="Van de Peer Y."/>
            <person name="Rouze P."/>
            <person name="Ellis J.G."/>
            <person name="Dodds P.N."/>
            <person name="Schein J.E."/>
            <person name="Zhong S."/>
            <person name="Hamelin R.C."/>
            <person name="Grigoriev I.V."/>
            <person name="Szabo L.J."/>
            <person name="Martin F."/>
        </authorList>
    </citation>
    <scope>NUCLEOTIDE SEQUENCE [LARGE SCALE GENOMIC DNA]</scope>
    <source>
        <strain evidence="2">98AG31 / pathotype 3-4-7</strain>
    </source>
</reference>
<sequence>MAWWGPMLAVSEFPGERMCGFLQKINTNGKVEEMGQTIMRRFCHQQRLLCKAPPQSDPVKVVQRNIGGLFEMDDITYTKLLMYCQAQDSSWVNCRVLPYPDGAQILSAYAREVRVLNTRAGTKFSNKAASNIVKVEIKGEFKWAKVLHILLSKDSTEPLVMVRWLEVVRDIALDQLLERLSMVRVIASSKDGFIAAASVVSTLAHRELPCWTLGYNGPSLLLMGVNPGEHEYVVPDYSEDLQLEGAGDAMDLDTDMG</sequence>
<dbReference type="Proteomes" id="UP000001072">
    <property type="component" value="Unassembled WGS sequence"/>
</dbReference>
<gene>
    <name evidence="1" type="ORF">MELLADRAFT_114649</name>
</gene>
<dbReference type="OrthoDB" id="2505141at2759"/>
<evidence type="ECO:0000313" key="2">
    <source>
        <dbReference type="Proteomes" id="UP000001072"/>
    </source>
</evidence>
<dbReference type="EMBL" id="GL883385">
    <property type="protein sequence ID" value="EGF97028.1"/>
    <property type="molecule type" value="Genomic_DNA"/>
</dbReference>